<feature type="transmembrane region" description="Helical" evidence="2">
    <location>
        <begin position="55"/>
        <end position="77"/>
    </location>
</feature>
<reference evidence="3 4" key="1">
    <citation type="journal article" date="2018" name="Elife">
        <title>Functional genomics of lipid metabolism in the oleaginous yeast Rhodosporidium toruloides.</title>
        <authorList>
            <person name="Coradetti S.T."/>
            <person name="Pinel D."/>
            <person name="Geiselman G."/>
            <person name="Ito M."/>
            <person name="Mondo S."/>
            <person name="Reilly M.C."/>
            <person name="Cheng Y.F."/>
            <person name="Bauer S."/>
            <person name="Grigoriev I."/>
            <person name="Gladden J.M."/>
            <person name="Simmons B.A."/>
            <person name="Brem R."/>
            <person name="Arkin A.P."/>
            <person name="Skerker J.M."/>
        </authorList>
    </citation>
    <scope>NUCLEOTIDE SEQUENCE [LARGE SCALE GENOMIC DNA]</scope>
    <source>
        <strain evidence="3 4">NBRC 0880</strain>
    </source>
</reference>
<dbReference type="Proteomes" id="UP000239560">
    <property type="component" value="Unassembled WGS sequence"/>
</dbReference>
<dbReference type="EMBL" id="LCTV02000005">
    <property type="protein sequence ID" value="PRQ75111.1"/>
    <property type="molecule type" value="Genomic_DNA"/>
</dbReference>
<keyword evidence="2" id="KW-1133">Transmembrane helix</keyword>
<name>A0A2T0AAS8_RHOTO</name>
<gene>
    <name evidence="3" type="ORF">AAT19DRAFT_14133</name>
</gene>
<sequence length="190" mass="20397">MAPLDQDKLADYKQQAMKEVEAAQAYLSDKGADLQTRYVEPALTTFRHHAHQRPLFTTFALVFGLLSFFPVLLFTLFAAGTVLAVGGAALVGAAVVIAWLVGSAALSRRSGLAPLTPPSAFCTTSGPPTPCQTPFRTSAPKRPTSCSSRALRPATTARTGTPRCTSIRSSNRRARRTSRSRTATREGRFA</sequence>
<feature type="compositionally biased region" description="Basic residues" evidence="1">
    <location>
        <begin position="170"/>
        <end position="179"/>
    </location>
</feature>
<accession>A0A2T0AAS8</accession>
<feature type="transmembrane region" description="Helical" evidence="2">
    <location>
        <begin position="83"/>
        <end position="102"/>
    </location>
</feature>
<dbReference type="OrthoDB" id="10393511at2759"/>
<proteinExistence type="predicted"/>
<comment type="caution">
    <text evidence="3">The sequence shown here is derived from an EMBL/GenBank/DDBJ whole genome shotgun (WGS) entry which is preliminary data.</text>
</comment>
<protein>
    <submittedName>
        <fullName evidence="3">Uncharacterized protein</fullName>
    </submittedName>
</protein>
<keyword evidence="2" id="KW-0812">Transmembrane</keyword>
<evidence type="ECO:0000313" key="3">
    <source>
        <dbReference type="EMBL" id="PRQ75111.1"/>
    </source>
</evidence>
<dbReference type="AlphaFoldDB" id="A0A2T0AAS8"/>
<feature type="compositionally biased region" description="Low complexity" evidence="1">
    <location>
        <begin position="149"/>
        <end position="169"/>
    </location>
</feature>
<dbReference type="Pfam" id="PF16015">
    <property type="entry name" value="Promethin"/>
    <property type="match status" value="1"/>
</dbReference>
<organism evidence="3 4">
    <name type="scientific">Rhodotorula toruloides</name>
    <name type="common">Yeast</name>
    <name type="synonym">Rhodosporidium toruloides</name>
    <dbReference type="NCBI Taxonomy" id="5286"/>
    <lineage>
        <taxon>Eukaryota</taxon>
        <taxon>Fungi</taxon>
        <taxon>Dikarya</taxon>
        <taxon>Basidiomycota</taxon>
        <taxon>Pucciniomycotina</taxon>
        <taxon>Microbotryomycetes</taxon>
        <taxon>Sporidiobolales</taxon>
        <taxon>Sporidiobolaceae</taxon>
        <taxon>Rhodotorula</taxon>
    </lineage>
</organism>
<feature type="compositionally biased region" description="Polar residues" evidence="1">
    <location>
        <begin position="123"/>
        <end position="136"/>
    </location>
</feature>
<evidence type="ECO:0000256" key="1">
    <source>
        <dbReference type="SAM" id="MobiDB-lite"/>
    </source>
</evidence>
<feature type="region of interest" description="Disordered" evidence="1">
    <location>
        <begin position="123"/>
        <end position="190"/>
    </location>
</feature>
<evidence type="ECO:0000256" key="2">
    <source>
        <dbReference type="SAM" id="Phobius"/>
    </source>
</evidence>
<evidence type="ECO:0000313" key="4">
    <source>
        <dbReference type="Proteomes" id="UP000239560"/>
    </source>
</evidence>
<keyword evidence="2" id="KW-0472">Membrane</keyword>